<evidence type="ECO:0000256" key="5">
    <source>
        <dbReference type="ARBA" id="ARBA00022786"/>
    </source>
</evidence>
<dbReference type="InterPro" id="IPR002935">
    <property type="entry name" value="SAM_O-MeTrfase"/>
</dbReference>
<dbReference type="SUPFAM" id="SSF54928">
    <property type="entry name" value="RNA-binding domain, RBD"/>
    <property type="match status" value="1"/>
</dbReference>
<dbReference type="Proteomes" id="UP000626109">
    <property type="component" value="Unassembled WGS sequence"/>
</dbReference>
<evidence type="ECO:0000256" key="3">
    <source>
        <dbReference type="ARBA" id="ARBA00022679"/>
    </source>
</evidence>
<feature type="repeat" description="PPR" evidence="7">
    <location>
        <begin position="884"/>
        <end position="918"/>
    </location>
</feature>
<evidence type="ECO:0000256" key="8">
    <source>
        <dbReference type="SAM" id="MobiDB-lite"/>
    </source>
</evidence>
<gene>
    <name evidence="11" type="ORF">PGLA2088_LOCUS8211</name>
</gene>
<keyword evidence="4" id="KW-0949">S-adenosyl-L-methionine</keyword>
<dbReference type="InterPro" id="IPR012677">
    <property type="entry name" value="Nucleotide-bd_a/b_plait_sf"/>
</dbReference>
<name>A0A813IIP7_POLGL</name>
<comment type="caution">
    <text evidence="11">The sequence shown here is derived from an EMBL/GenBank/DDBJ whole genome shotgun (WGS) entry which is preliminary data.</text>
</comment>
<dbReference type="PANTHER" id="PTHR47938:SF35">
    <property type="entry name" value="PENTATRICOPEPTIDE REPEAT-CONTAINING PROTEIN 4, MITOCHONDRIAL-RELATED"/>
    <property type="match status" value="1"/>
</dbReference>
<evidence type="ECO:0000259" key="10">
    <source>
        <dbReference type="Pfam" id="PF03931"/>
    </source>
</evidence>
<dbReference type="InterPro" id="IPR011333">
    <property type="entry name" value="SKP1/BTB/POZ_sf"/>
</dbReference>
<dbReference type="GO" id="GO:0032259">
    <property type="term" value="P:methylation"/>
    <property type="evidence" value="ECO:0007669"/>
    <property type="project" value="UniProtKB-KW"/>
</dbReference>
<dbReference type="Pfam" id="PF01596">
    <property type="entry name" value="Methyltransf_3"/>
    <property type="match status" value="1"/>
</dbReference>
<comment type="similarity">
    <text evidence="1">Belongs to the SKP1 family.</text>
</comment>
<feature type="repeat" description="PPR" evidence="7">
    <location>
        <begin position="779"/>
        <end position="813"/>
    </location>
</feature>
<dbReference type="InterPro" id="IPR016073">
    <property type="entry name" value="Skp1_comp_POZ"/>
</dbReference>
<feature type="repeat" description="PPR" evidence="7">
    <location>
        <begin position="744"/>
        <end position="778"/>
    </location>
</feature>
<feature type="domain" description="SKP1 component POZ" evidence="10">
    <location>
        <begin position="1538"/>
        <end position="1597"/>
    </location>
</feature>
<evidence type="ECO:0000256" key="6">
    <source>
        <dbReference type="ARBA" id="ARBA00023453"/>
    </source>
</evidence>
<evidence type="ECO:0000256" key="4">
    <source>
        <dbReference type="ARBA" id="ARBA00022691"/>
    </source>
</evidence>
<keyword evidence="2" id="KW-0489">Methyltransferase</keyword>
<dbReference type="InterPro" id="IPR035979">
    <property type="entry name" value="RBD_domain_sf"/>
</dbReference>
<feature type="repeat" description="PPR" evidence="7">
    <location>
        <begin position="989"/>
        <end position="1023"/>
    </location>
</feature>
<comment type="similarity">
    <text evidence="6">Belongs to the class I-like SAM-binding methyltransferase superfamily. Cation-dependent O-methyltransferase family.</text>
</comment>
<dbReference type="GO" id="GO:0003729">
    <property type="term" value="F:mRNA binding"/>
    <property type="evidence" value="ECO:0007669"/>
    <property type="project" value="TreeGrafter"/>
</dbReference>
<dbReference type="FunFam" id="3.30.710.10:FF:000026">
    <property type="entry name" value="E3 ubiquitin ligase complex SCF subunit"/>
    <property type="match status" value="1"/>
</dbReference>
<dbReference type="Pfam" id="PF03931">
    <property type="entry name" value="Skp1_POZ"/>
    <property type="match status" value="1"/>
</dbReference>
<dbReference type="SUPFAM" id="SSF54695">
    <property type="entry name" value="POZ domain"/>
    <property type="match status" value="1"/>
</dbReference>
<feature type="region of interest" description="Disordered" evidence="8">
    <location>
        <begin position="379"/>
        <end position="398"/>
    </location>
</feature>
<keyword evidence="5" id="KW-0833">Ubl conjugation pathway</keyword>
<dbReference type="PANTHER" id="PTHR47938">
    <property type="entry name" value="RESPIRATORY COMPLEX I CHAPERONE (CIA84), PUTATIVE (AFU_ORTHOLOGUE AFUA_2G06020)-RELATED"/>
    <property type="match status" value="1"/>
</dbReference>
<protein>
    <recommendedName>
        <fullName evidence="13">Pentatricopeptide repeat-containing protein, chloroplastic</fullName>
    </recommendedName>
</protein>
<feature type="repeat" description="PPR" evidence="7">
    <location>
        <begin position="639"/>
        <end position="673"/>
    </location>
</feature>
<dbReference type="InterPro" id="IPR036296">
    <property type="entry name" value="SKP1-like_dim_sf"/>
</dbReference>
<dbReference type="CDD" id="cd02440">
    <property type="entry name" value="AdoMet_MTases"/>
    <property type="match status" value="1"/>
</dbReference>
<dbReference type="CDD" id="cd18322">
    <property type="entry name" value="BTB_POZ_SKP1"/>
    <property type="match status" value="1"/>
</dbReference>
<evidence type="ECO:0000256" key="2">
    <source>
        <dbReference type="ARBA" id="ARBA00022603"/>
    </source>
</evidence>
<feature type="repeat" description="PPR" evidence="7">
    <location>
        <begin position="814"/>
        <end position="848"/>
    </location>
</feature>
<dbReference type="InterPro" id="IPR001232">
    <property type="entry name" value="SKP1-like"/>
</dbReference>
<feature type="domain" description="SKP1 component dimerisation" evidence="9">
    <location>
        <begin position="1645"/>
        <end position="1692"/>
    </location>
</feature>
<sequence>MLAAAMKQSARHCSRFLPWGALWTAALWSCRSPCFTTSATRPHRTCAEAPRRAKVADAADALPDQSLAAAFAWETEQRVARAELSSRVLDNLAVAPQQARPSALLPPDRVMEHVLKSLASLHIAEATQQAFTFSWLEEEKLSDRTPASSRQNWKFPGHDLLEPAAFSQMLYEDYSFLLDRPYSNTRHLALPVWSEDDRRVSFLIALDETWQPGDGPHPGPSLMMTLRRPALGTHKDCWLVHNVALMPGLFGSRSGFAMSKPWSYLYALDCWFDYIPVARLNCRKERTTISYVQVAKWQAFSRAKGHPSATLRATDCVTTAAARGGSLVGAEHVLSRAMKGFCPRKGKGKGCKWCEGAPDSAGKGKGGGVWQPQFQKSWGGSSWGGKGKGKGKGKTPAKKTDNALKVWVGGLPQKFSFKALQAHFDQAGKSTWAEGGKGGNGSVCYTTEAEVYNAITLLSGSVFEGSILQVDTWVKKPTKGGSSVQLYVGVATGIRLDFSDGHRIKALARTELQISGSRWPWGNAILLAIIQDSLGRKLQQQQQGSFVLERLLDLGQSPSQVELSKWRDKPKQATAVLAFLARHRLPFISRQVLALMVASRVEANVFHCNAAISACERGSQWQLALSLLSSMPDTRVIPDKISYSAAISACEKGGQWELALRLLSAMPGLKAMPDLITYNAAISACGRGSQWQLALGLVSDMPAMKVLPDGISYSAAISACDKFGQWQMALSLLRAMPSMRLIPATITYNGAISACAQGGQWLLALSLLSNMPDLRAMPDKITFNAAISACGKGSQWQLALSLATGMPDAKVVPDRITYNAAITACEKGGQWQLALSLLSKMPAVRATPDEITYNAAISACEKGGQWQLALGLLRTMPGMKVAPNEITYNAAISACEKGRQWQLALGLLSKMPAMTLTPNRISYNAAISACEKGGQWQLALGLLSSMHGIGVMPDEVSYSAAISACEKGHQWELALSLLSSMPEIRAIPNEISYSAAISACEKGGQWQLALGLLSAMPDMKVVPNEISYCAVMEALSSGGQWLAALALLQQMSVARLDSDGISKARSTAISACSKAGAWQEALWATGFSEMTKVTPPDLVSFGIVLMECEQRDLHSLELSMSHRLSAAARQGDLQPGLAAVLDFAAQVREQQQQLRPSPGFAPSRFLLKPLFAGVASCSQLSTRSLPYHRELALLRYVLETAKPGSAAAVAEAFDAFGRDLGASGSWAKFAGGSKARALVAAMRGGPPDHNSNNNNHNNNHHSDSAGVLEIGTYCGNSALRIAAALPGVRVTTLELDPVLVAIARTIVAFAGLCAAVDVWTGHSALLIPRLKSRLVKYPTRPCFSAIFMDRWGTQYDEDLALIQEHELLQEPGGVLVADNVLTTAAASFLWKVAGPAATFTSQVMAVSEVADSSQEDWVSVSVSLSGNCGFQSSLAEEFPPELAELQAESERLRQRVIVAGGSGAEVARSEKPAFALHAKATLARAGIGFAHSEFAQEIMVPPEEERKVYEGEAPRFAGGSQFPASAHRQKRMSKMSDKLTLKSSQGEIFEVEPEVACMSTLIKNMVDDSGTDEEIPLPNVKTAILSKVIGYCKFHKDTPPEEIQKPLKSTNLVECGVSEWDNEYVNIEQEVLFELILAANYLDIKSLLDLTCAKVASMIKGKNTEEIRKQFNIVNDFTPEEEAQVREENRWCEDA</sequence>
<accession>A0A813IIP7</accession>
<dbReference type="SUPFAM" id="SSF53335">
    <property type="entry name" value="S-adenosyl-L-methionine-dependent methyltransferases"/>
    <property type="match status" value="1"/>
</dbReference>
<dbReference type="Pfam" id="PF01466">
    <property type="entry name" value="Skp1"/>
    <property type="match status" value="1"/>
</dbReference>
<dbReference type="InterPro" id="IPR011990">
    <property type="entry name" value="TPR-like_helical_dom_sf"/>
</dbReference>
<dbReference type="Pfam" id="PF13041">
    <property type="entry name" value="PPR_2"/>
    <property type="match status" value="1"/>
</dbReference>
<dbReference type="Pfam" id="PF01535">
    <property type="entry name" value="PPR"/>
    <property type="match status" value="7"/>
</dbReference>
<reference evidence="11" key="1">
    <citation type="submission" date="2021-02" db="EMBL/GenBank/DDBJ databases">
        <authorList>
            <person name="Dougan E. K."/>
            <person name="Rhodes N."/>
            <person name="Thang M."/>
            <person name="Chan C."/>
        </authorList>
    </citation>
    <scope>NUCLEOTIDE SEQUENCE</scope>
</reference>
<dbReference type="NCBIfam" id="TIGR00756">
    <property type="entry name" value="PPR"/>
    <property type="match status" value="2"/>
</dbReference>
<feature type="repeat" description="PPR" evidence="7">
    <location>
        <begin position="674"/>
        <end position="708"/>
    </location>
</feature>
<dbReference type="GO" id="GO:0006511">
    <property type="term" value="P:ubiquitin-dependent protein catabolic process"/>
    <property type="evidence" value="ECO:0007669"/>
    <property type="project" value="InterPro"/>
</dbReference>
<dbReference type="InterPro" id="IPR002885">
    <property type="entry name" value="PPR_rpt"/>
</dbReference>
<evidence type="ECO:0000259" key="9">
    <source>
        <dbReference type="Pfam" id="PF01466"/>
    </source>
</evidence>
<proteinExistence type="inferred from homology"/>
<feature type="repeat" description="PPR" evidence="7">
    <location>
        <begin position="709"/>
        <end position="743"/>
    </location>
</feature>
<evidence type="ECO:0000256" key="1">
    <source>
        <dbReference type="ARBA" id="ARBA00009993"/>
    </source>
</evidence>
<dbReference type="Gene3D" id="1.25.40.10">
    <property type="entry name" value="Tetratricopeptide repeat domain"/>
    <property type="match status" value="4"/>
</dbReference>
<keyword evidence="3" id="KW-0808">Transferase</keyword>
<dbReference type="Pfam" id="PF13812">
    <property type="entry name" value="PPR_3"/>
    <property type="match status" value="1"/>
</dbReference>
<dbReference type="Gene3D" id="3.30.710.10">
    <property type="entry name" value="Potassium Channel Kv1.1, Chain A"/>
    <property type="match status" value="1"/>
</dbReference>
<organism evidence="11 12">
    <name type="scientific">Polarella glacialis</name>
    <name type="common">Dinoflagellate</name>
    <dbReference type="NCBI Taxonomy" id="89957"/>
    <lineage>
        <taxon>Eukaryota</taxon>
        <taxon>Sar</taxon>
        <taxon>Alveolata</taxon>
        <taxon>Dinophyceae</taxon>
        <taxon>Suessiales</taxon>
        <taxon>Suessiaceae</taxon>
        <taxon>Polarella</taxon>
    </lineage>
</organism>
<dbReference type="PROSITE" id="PS51375">
    <property type="entry name" value="PPR"/>
    <property type="match status" value="12"/>
</dbReference>
<dbReference type="PROSITE" id="PS51682">
    <property type="entry name" value="SAM_OMT_I"/>
    <property type="match status" value="1"/>
</dbReference>
<evidence type="ECO:0000256" key="7">
    <source>
        <dbReference type="PROSITE-ProRule" id="PRU00708"/>
    </source>
</evidence>
<evidence type="ECO:0000313" key="12">
    <source>
        <dbReference type="Proteomes" id="UP000626109"/>
    </source>
</evidence>
<evidence type="ECO:0008006" key="13">
    <source>
        <dbReference type="Google" id="ProtNLM"/>
    </source>
</evidence>
<dbReference type="Gene3D" id="3.40.50.150">
    <property type="entry name" value="Vaccinia Virus protein VP39"/>
    <property type="match status" value="1"/>
</dbReference>
<dbReference type="InterPro" id="IPR029063">
    <property type="entry name" value="SAM-dependent_MTases_sf"/>
</dbReference>
<feature type="repeat" description="PPR" evidence="7">
    <location>
        <begin position="849"/>
        <end position="883"/>
    </location>
</feature>
<evidence type="ECO:0000313" key="11">
    <source>
        <dbReference type="EMBL" id="CAE8650377.1"/>
    </source>
</evidence>
<dbReference type="InterPro" id="IPR016072">
    <property type="entry name" value="Skp1_comp_dimer"/>
</dbReference>
<dbReference type="EMBL" id="CAJNNW010008786">
    <property type="protein sequence ID" value="CAE8650377.1"/>
    <property type="molecule type" value="Genomic_DNA"/>
</dbReference>
<dbReference type="GO" id="GO:0008171">
    <property type="term" value="F:O-methyltransferase activity"/>
    <property type="evidence" value="ECO:0007669"/>
    <property type="project" value="InterPro"/>
</dbReference>
<dbReference type="SUPFAM" id="SSF81382">
    <property type="entry name" value="Skp1 dimerisation domain-like"/>
    <property type="match status" value="1"/>
</dbReference>
<feature type="repeat" description="PPR" evidence="7">
    <location>
        <begin position="919"/>
        <end position="953"/>
    </location>
</feature>
<feature type="compositionally biased region" description="Basic residues" evidence="8">
    <location>
        <begin position="387"/>
        <end position="397"/>
    </location>
</feature>
<dbReference type="Gene3D" id="3.30.70.330">
    <property type="match status" value="1"/>
</dbReference>
<feature type="repeat" description="PPR" evidence="7">
    <location>
        <begin position="954"/>
        <end position="988"/>
    </location>
</feature>
<dbReference type="SMART" id="SM00512">
    <property type="entry name" value="Skp1"/>
    <property type="match status" value="1"/>
</dbReference>
<feature type="repeat" description="PPR" evidence="7">
    <location>
        <begin position="604"/>
        <end position="638"/>
    </location>
</feature>